<dbReference type="InterPro" id="IPR021352">
    <property type="entry name" value="DUF2971"/>
</dbReference>
<dbReference type="HOGENOM" id="CLU_061528_1_0_6"/>
<dbReference type="KEGG" id="pin:Ping_0240"/>
<dbReference type="RefSeq" id="WP_011768666.1">
    <property type="nucleotide sequence ID" value="NC_008709.1"/>
</dbReference>
<sequence>MEFEPFYYDTLDFRRKLIVDSQPPHYLYHYTTAAGFLGIIQSNKDNSFQMWASDSRYLNDSSEYIGGLEVAGECINSSKYKSSDLIQKASVLLKGANGRIAVLSMSSKENLLSQWRAYSENGGYSIKFRTDLFKAIGYLANHYLAECIYSKEDLSVKVNNCIEWHQNKFETATTNQPQAVIEHHLDNCLKGLVGTIRALATLLKHKSFSEESEWRYVVTYPQGNELNIRNCNGLLVPYIYLKFPEKSIFQVAVAPGSRALLAKISAEDVLTNNIKDCKAGVELSDTSFRW</sequence>
<reference evidence="1 2" key="1">
    <citation type="submission" date="2007-01" db="EMBL/GenBank/DDBJ databases">
        <title>Complete sequence of Psychromonas ingrahamii 37.</title>
        <authorList>
            <consortium name="US DOE Joint Genome Institute"/>
            <person name="Copeland A."/>
            <person name="Lucas S."/>
            <person name="Lapidus A."/>
            <person name="Barry K."/>
            <person name="Detter J.C."/>
            <person name="Glavina del Rio T."/>
            <person name="Hammon N."/>
            <person name="Israni S."/>
            <person name="Dalin E."/>
            <person name="Tice H."/>
            <person name="Pitluck S."/>
            <person name="Thompson L.S."/>
            <person name="Brettin T."/>
            <person name="Bruce D."/>
            <person name="Han C."/>
            <person name="Tapia R."/>
            <person name="Schmutz J."/>
            <person name="Larimer F."/>
            <person name="Land M."/>
            <person name="Hauser L."/>
            <person name="Kyrpides N."/>
            <person name="Ivanova N."/>
            <person name="Staley J."/>
            <person name="Richardson P."/>
        </authorList>
    </citation>
    <scope>NUCLEOTIDE SEQUENCE [LARGE SCALE GENOMIC DNA]</scope>
    <source>
        <strain evidence="1 2">37</strain>
    </source>
</reference>
<dbReference type="OrthoDB" id="8550178at2"/>
<evidence type="ECO:0000313" key="2">
    <source>
        <dbReference type="Proteomes" id="UP000000639"/>
    </source>
</evidence>
<name>A1SRJ2_PSYIN</name>
<dbReference type="AlphaFoldDB" id="A1SRJ2"/>
<organism evidence="1 2">
    <name type="scientific">Psychromonas ingrahamii (strain DSM 17664 / CCUG 51855 / 37)</name>
    <dbReference type="NCBI Taxonomy" id="357804"/>
    <lineage>
        <taxon>Bacteria</taxon>
        <taxon>Pseudomonadati</taxon>
        <taxon>Pseudomonadota</taxon>
        <taxon>Gammaproteobacteria</taxon>
        <taxon>Alteromonadales</taxon>
        <taxon>Psychromonadaceae</taxon>
        <taxon>Psychromonas</taxon>
    </lineage>
</organism>
<evidence type="ECO:0008006" key="3">
    <source>
        <dbReference type="Google" id="ProtNLM"/>
    </source>
</evidence>
<evidence type="ECO:0000313" key="1">
    <source>
        <dbReference type="EMBL" id="ABM02107.1"/>
    </source>
</evidence>
<accession>A1SRJ2</accession>
<protein>
    <recommendedName>
        <fullName evidence="3">DUF2971 domain-containing protein</fullName>
    </recommendedName>
</protein>
<proteinExistence type="predicted"/>
<dbReference type="Pfam" id="PF11185">
    <property type="entry name" value="DUF2971"/>
    <property type="match status" value="1"/>
</dbReference>
<dbReference type="STRING" id="357804.Ping_0240"/>
<keyword evidence="2" id="KW-1185">Reference proteome</keyword>
<gene>
    <name evidence="1" type="ordered locus">Ping_0240</name>
</gene>
<dbReference type="EMBL" id="CP000510">
    <property type="protein sequence ID" value="ABM02107.1"/>
    <property type="molecule type" value="Genomic_DNA"/>
</dbReference>
<dbReference type="Proteomes" id="UP000000639">
    <property type="component" value="Chromosome"/>
</dbReference>